<dbReference type="AlphaFoldDB" id="A0A223EC95"/>
<dbReference type="Gene3D" id="2.30.40.10">
    <property type="entry name" value="Urease, subunit C, domain 1"/>
    <property type="match status" value="1"/>
</dbReference>
<proteinExistence type="predicted"/>
<dbReference type="SUPFAM" id="SSF51556">
    <property type="entry name" value="Metallo-dependent hydrolases"/>
    <property type="match status" value="1"/>
</dbReference>
<dbReference type="SUPFAM" id="SSF51338">
    <property type="entry name" value="Composite domain of metallo-dependent hydrolases"/>
    <property type="match status" value="1"/>
</dbReference>
<protein>
    <submittedName>
        <fullName evidence="2">Deaminase</fullName>
    </submittedName>
</protein>
<dbReference type="EMBL" id="CP017704">
    <property type="protein sequence ID" value="ASS92879.1"/>
    <property type="molecule type" value="Genomic_DNA"/>
</dbReference>
<organism evidence="2 3">
    <name type="scientific">Peribacillus simplex NBRC 15720 = DSM 1321</name>
    <dbReference type="NCBI Taxonomy" id="1349754"/>
    <lineage>
        <taxon>Bacteria</taxon>
        <taxon>Bacillati</taxon>
        <taxon>Bacillota</taxon>
        <taxon>Bacilli</taxon>
        <taxon>Bacillales</taxon>
        <taxon>Bacillaceae</taxon>
        <taxon>Peribacillus</taxon>
    </lineage>
</organism>
<dbReference type="Pfam" id="PF07969">
    <property type="entry name" value="Amidohydro_3"/>
    <property type="match status" value="1"/>
</dbReference>
<dbReference type="PANTHER" id="PTHR32027:SF9">
    <property type="entry name" value="BLL3847 PROTEIN"/>
    <property type="match status" value="1"/>
</dbReference>
<feature type="domain" description="Amidohydrolase 3" evidence="1">
    <location>
        <begin position="179"/>
        <end position="414"/>
    </location>
</feature>
<sequence>MLQVNQEKEGLSRRKFIGNVCKIGSASAVLGVTDTMGLFMPEMASADTRKKAGHITKKPGKNSSYMLMNVRLESGYKYKNGQVVATETVLRNLHIVKGTITRILDTKSPYGKGIDCYDAKGMLLLPSFRDMHIHLDKTYYGGPWRAAATRKNGIFDMITLEQTLLLELLPTAQERAEKLIELILGYGSTYVRSHCNIDPVVGLKNLEKLNRALANYSDKISHEIVGFPQHGLLRSNAQGLIREAMQLGVTHVGGLDPTLVDGDMEKSLQTMVQIAVDYKAGIDIHLHEGGETGLKAIRRLADLTEEAGLQGKVTISHAFSLASLGDGADVEMAKRLASLGISIASTVPIGKDVMPIPLLQKHKVNVMLGNDSITDHWSPFGIGDTLQKAHLAADLYGWSNEYNLSRALSLATGGITPLDESGKQIWPKVGDAATAVLIPASCSAEAVARLPKRAAVLHKGTLSSGSLDSVKPKLHTN</sequence>
<dbReference type="NCBIfam" id="NF005312">
    <property type="entry name" value="PRK06846.1"/>
    <property type="match status" value="1"/>
</dbReference>
<dbReference type="GO" id="GO:0016814">
    <property type="term" value="F:hydrolase activity, acting on carbon-nitrogen (but not peptide) bonds, in cyclic amidines"/>
    <property type="evidence" value="ECO:0007669"/>
    <property type="project" value="TreeGrafter"/>
</dbReference>
<dbReference type="CDD" id="cd01293">
    <property type="entry name" value="Bact_CD"/>
    <property type="match status" value="1"/>
</dbReference>
<evidence type="ECO:0000313" key="3">
    <source>
        <dbReference type="Proteomes" id="UP000214618"/>
    </source>
</evidence>
<name>A0A223EC95_9BACI</name>
<dbReference type="InterPro" id="IPR052349">
    <property type="entry name" value="Metallo-hydrolase_Enzymes"/>
</dbReference>
<evidence type="ECO:0000259" key="1">
    <source>
        <dbReference type="Pfam" id="PF07969"/>
    </source>
</evidence>
<dbReference type="InterPro" id="IPR013108">
    <property type="entry name" value="Amidohydro_3"/>
</dbReference>
<dbReference type="PANTHER" id="PTHR32027">
    <property type="entry name" value="CYTOSINE DEAMINASE"/>
    <property type="match status" value="1"/>
</dbReference>
<dbReference type="Gene3D" id="3.20.20.140">
    <property type="entry name" value="Metal-dependent hydrolases"/>
    <property type="match status" value="1"/>
</dbReference>
<reference evidence="2 3" key="1">
    <citation type="submission" date="2016-10" db="EMBL/GenBank/DDBJ databases">
        <title>The whole genome sequencing and assembly of Bacillus simplex DSM 1321 strain.</title>
        <authorList>
            <person name="Park M.-K."/>
            <person name="Lee Y.-J."/>
            <person name="Yi H."/>
            <person name="Bahn Y.-S."/>
            <person name="Kim J.F."/>
            <person name="Lee D.-W."/>
        </authorList>
    </citation>
    <scope>NUCLEOTIDE SEQUENCE [LARGE SCALE GENOMIC DNA]</scope>
    <source>
        <strain evidence="2 3">DSM 1321</strain>
    </source>
</reference>
<dbReference type="InterPro" id="IPR032466">
    <property type="entry name" value="Metal_Hydrolase"/>
</dbReference>
<gene>
    <name evidence="2" type="ORF">BS1321_02155</name>
</gene>
<evidence type="ECO:0000313" key="2">
    <source>
        <dbReference type="EMBL" id="ASS92879.1"/>
    </source>
</evidence>
<dbReference type="InterPro" id="IPR011059">
    <property type="entry name" value="Metal-dep_hydrolase_composite"/>
</dbReference>
<accession>A0A223EC95</accession>
<dbReference type="Proteomes" id="UP000214618">
    <property type="component" value="Chromosome"/>
</dbReference>